<organism evidence="2 3">
    <name type="scientific">Tetragonisca angustula</name>
    <dbReference type="NCBI Taxonomy" id="166442"/>
    <lineage>
        <taxon>Eukaryota</taxon>
        <taxon>Metazoa</taxon>
        <taxon>Ecdysozoa</taxon>
        <taxon>Arthropoda</taxon>
        <taxon>Hexapoda</taxon>
        <taxon>Insecta</taxon>
        <taxon>Pterygota</taxon>
        <taxon>Neoptera</taxon>
        <taxon>Endopterygota</taxon>
        <taxon>Hymenoptera</taxon>
        <taxon>Apocrita</taxon>
        <taxon>Aculeata</taxon>
        <taxon>Apoidea</taxon>
        <taxon>Anthophila</taxon>
        <taxon>Apidae</taxon>
        <taxon>Tetragonisca</taxon>
    </lineage>
</organism>
<feature type="compositionally biased region" description="Basic and acidic residues" evidence="1">
    <location>
        <begin position="422"/>
        <end position="452"/>
    </location>
</feature>
<accession>A0AAW0ZPC2</accession>
<comment type="caution">
    <text evidence="2">The sequence shown here is derived from an EMBL/GenBank/DDBJ whole genome shotgun (WGS) entry which is preliminary data.</text>
</comment>
<dbReference type="Proteomes" id="UP001432146">
    <property type="component" value="Unassembled WGS sequence"/>
</dbReference>
<feature type="compositionally biased region" description="Polar residues" evidence="1">
    <location>
        <begin position="270"/>
        <end position="287"/>
    </location>
</feature>
<evidence type="ECO:0000313" key="3">
    <source>
        <dbReference type="Proteomes" id="UP001432146"/>
    </source>
</evidence>
<proteinExistence type="predicted"/>
<reference evidence="2 3" key="1">
    <citation type="submission" date="2024-05" db="EMBL/GenBank/DDBJ databases">
        <title>The nuclear and mitochondrial genome assemblies of Tetragonisca angustula (Apidae: Meliponini), a tiny yet remarkable pollinator in the Neotropics.</title>
        <authorList>
            <person name="Ferrari R."/>
            <person name="Ricardo P.C."/>
            <person name="Dias F.C."/>
            <person name="Araujo N.S."/>
            <person name="Soares D.O."/>
            <person name="Zhou Q.-S."/>
            <person name="Zhu C.-D."/>
            <person name="Coutinho L."/>
            <person name="Airas M.C."/>
            <person name="Batista T.M."/>
        </authorList>
    </citation>
    <scope>NUCLEOTIDE SEQUENCE [LARGE SCALE GENOMIC DNA]</scope>
    <source>
        <strain evidence="2">ASF017062</strain>
        <tissue evidence="2">Abdomen</tissue>
    </source>
</reference>
<feature type="compositionally biased region" description="Polar residues" evidence="1">
    <location>
        <begin position="157"/>
        <end position="167"/>
    </location>
</feature>
<dbReference type="EMBL" id="JAWNGG020000152">
    <property type="protein sequence ID" value="KAK9299284.1"/>
    <property type="molecule type" value="Genomic_DNA"/>
</dbReference>
<dbReference type="AlphaFoldDB" id="A0AAW0ZPC2"/>
<protein>
    <submittedName>
        <fullName evidence="2">Uncharacterized protein</fullName>
    </submittedName>
</protein>
<feature type="region of interest" description="Disordered" evidence="1">
    <location>
        <begin position="152"/>
        <end position="185"/>
    </location>
</feature>
<feature type="region of interest" description="Disordered" evidence="1">
    <location>
        <begin position="215"/>
        <end position="299"/>
    </location>
</feature>
<feature type="region of interest" description="Disordered" evidence="1">
    <location>
        <begin position="422"/>
        <end position="455"/>
    </location>
</feature>
<feature type="region of interest" description="Disordered" evidence="1">
    <location>
        <begin position="338"/>
        <end position="358"/>
    </location>
</feature>
<feature type="compositionally biased region" description="Basic and acidic residues" evidence="1">
    <location>
        <begin position="215"/>
        <end position="235"/>
    </location>
</feature>
<gene>
    <name evidence="2" type="ORF">QLX08_007642</name>
</gene>
<evidence type="ECO:0000313" key="2">
    <source>
        <dbReference type="EMBL" id="KAK9299284.1"/>
    </source>
</evidence>
<sequence>MSKRRSSIKRQSRYSSAVLNSNWDSFDDEHSHWWKNLEDNTLTRPSTNSNALNQTSRYLNSDSQMETSSSMDNWWKVLETSNSSKINNHVVERDSLRNVQTSDSEEGSIVKKRKHPLLLKEKKSKDNIFLNALDDSVSPKFEVAEKIRQRRSFALTGKTNPNEQQSNRVEERSLDHSQSSSDILKSRPDIFRRNYKSRNKNAFIDVLKKSELESPLKEKSKTIVSDKEQQIERNDSVPAASKASTPNKAVANQPELTSESENDVSHSRTPKAQGTIFENNSPSVHNSTKSDESNDSTDNEYDIILKPKSRLLANHLKNTDKNPFENVLDNQEDTAKVQENSLHASPLPLRSPSKGRVSTNSAQLMPMVVGTSISQNTNISKGQKSIRHFLRSDEMLPVSQVFRDKDKVDGIKRELEKLKKREIARMNDDKQKNEKKSSSEASKIKKVEEGRKPQKQLSMRQIHKAFLVNGKRYRAPRLPRPQYWITDRLYKYLWKCMEPRFKLETRVVSEKFVHQLSNVTTLIVKRKSYSNYKAELHALMKEMARLGIIRTRNDFYNFCHDFFPYELRAKTVPMLLPGNKSNIPYDADKLHEPLLTS</sequence>
<evidence type="ECO:0000256" key="1">
    <source>
        <dbReference type="SAM" id="MobiDB-lite"/>
    </source>
</evidence>
<name>A0AAW0ZPC2_9HYME</name>
<keyword evidence="3" id="KW-1185">Reference proteome</keyword>